<protein>
    <recommendedName>
        <fullName evidence="5">VCBS repeat-containing protein</fullName>
    </recommendedName>
</protein>
<evidence type="ECO:0000313" key="4">
    <source>
        <dbReference type="Proteomes" id="UP000609651"/>
    </source>
</evidence>
<dbReference type="InterPro" id="IPR028994">
    <property type="entry name" value="Integrin_alpha_N"/>
</dbReference>
<dbReference type="RefSeq" id="WP_171186623.1">
    <property type="nucleotide sequence ID" value="NZ_WTPX01000058.1"/>
</dbReference>
<comment type="caution">
    <text evidence="3">The sequence shown here is derived from an EMBL/GenBank/DDBJ whole genome shotgun (WGS) entry which is preliminary data.</text>
</comment>
<evidence type="ECO:0000256" key="2">
    <source>
        <dbReference type="SAM" id="MobiDB-lite"/>
    </source>
</evidence>
<name>A0ABX1VDI6_9PLAN</name>
<feature type="compositionally biased region" description="Basic and acidic residues" evidence="2">
    <location>
        <begin position="126"/>
        <end position="135"/>
    </location>
</feature>
<evidence type="ECO:0000256" key="1">
    <source>
        <dbReference type="ARBA" id="ARBA00022729"/>
    </source>
</evidence>
<reference evidence="3 4" key="1">
    <citation type="journal article" date="2020" name="Syst. Appl. Microbiol.">
        <title>Alienimonas chondri sp. nov., a novel planctomycete isolated from the biofilm of the red alga Chondrus crispus.</title>
        <authorList>
            <person name="Vitorino I."/>
            <person name="Albuquerque L."/>
            <person name="Wiegand S."/>
            <person name="Kallscheuer N."/>
            <person name="da Costa M.S."/>
            <person name="Lobo-da-Cunha A."/>
            <person name="Jogler C."/>
            <person name="Lage O.M."/>
        </authorList>
    </citation>
    <scope>NUCLEOTIDE SEQUENCE [LARGE SCALE GENOMIC DNA]</scope>
    <source>
        <strain evidence="3 4">LzC2</strain>
    </source>
</reference>
<dbReference type="Proteomes" id="UP000609651">
    <property type="component" value="Unassembled WGS sequence"/>
</dbReference>
<evidence type="ECO:0008006" key="5">
    <source>
        <dbReference type="Google" id="ProtNLM"/>
    </source>
</evidence>
<keyword evidence="4" id="KW-1185">Reference proteome</keyword>
<dbReference type="PANTHER" id="PTHR44103:SF1">
    <property type="entry name" value="PROPROTEIN CONVERTASE P"/>
    <property type="match status" value="1"/>
</dbReference>
<evidence type="ECO:0000313" key="3">
    <source>
        <dbReference type="EMBL" id="NNJ26021.1"/>
    </source>
</evidence>
<keyword evidence="1" id="KW-0732">Signal</keyword>
<dbReference type="SUPFAM" id="SSF69318">
    <property type="entry name" value="Integrin alpha N-terminal domain"/>
    <property type="match status" value="1"/>
</dbReference>
<dbReference type="InterPro" id="IPR013517">
    <property type="entry name" value="FG-GAP"/>
</dbReference>
<proteinExistence type="predicted"/>
<sequence length="413" mass="44485">MFVTSLAVLLLAASPADESSADGNADGWKTLTLTDTFYAEGASSADFDQDGHVDLVVGPIVYFGPDWVRRRTIHGAGPVSPLGYSDEFLTFTADLTGDGYPDVISVGWPGKDNRWHENPGPSEDGADAHGRDRRTDGQWKTHLLAPVVDNESPGVMNIVGDERPELVAQLGGSYGYFTPREDPRRPWVFHPVSEPKGKLGKYTHGLGAGDVDGDGRIDLLHKDGWLRQPESLEGDPLWEPHPHPFASRGAQIFAFDVDGDGDNDVVTSRDAHGYGLDWFEQTKGEDGAITFEKHVIMGDAENNPAVDANGQPVLFTQPHAMAAVDMNGDGLTDLVTGKRFWAHGPKGDVDAAGDPVVYWFELTRENGEATFVPHKIDADSGVGTQVHVADVTGDGKPDVVVGNKRGAFLSVQP</sequence>
<feature type="region of interest" description="Disordered" evidence="2">
    <location>
        <begin position="111"/>
        <end position="135"/>
    </location>
</feature>
<dbReference type="PANTHER" id="PTHR44103">
    <property type="entry name" value="PROPROTEIN CONVERTASE P"/>
    <property type="match status" value="1"/>
</dbReference>
<accession>A0ABX1VDI6</accession>
<organism evidence="3 4">
    <name type="scientific">Alienimonas chondri</name>
    <dbReference type="NCBI Taxonomy" id="2681879"/>
    <lineage>
        <taxon>Bacteria</taxon>
        <taxon>Pseudomonadati</taxon>
        <taxon>Planctomycetota</taxon>
        <taxon>Planctomycetia</taxon>
        <taxon>Planctomycetales</taxon>
        <taxon>Planctomycetaceae</taxon>
        <taxon>Alienimonas</taxon>
    </lineage>
</organism>
<dbReference type="Pfam" id="PF13517">
    <property type="entry name" value="FG-GAP_3"/>
    <property type="match status" value="1"/>
</dbReference>
<dbReference type="EMBL" id="WTPX01000058">
    <property type="protein sequence ID" value="NNJ26021.1"/>
    <property type="molecule type" value="Genomic_DNA"/>
</dbReference>
<gene>
    <name evidence="3" type="ORF">LzC2_21000</name>
</gene>
<dbReference type="Gene3D" id="2.130.10.130">
    <property type="entry name" value="Integrin alpha, N-terminal"/>
    <property type="match status" value="2"/>
</dbReference>